<dbReference type="Pfam" id="PF13414">
    <property type="entry name" value="TPR_11"/>
    <property type="match status" value="1"/>
</dbReference>
<feature type="signal peptide" evidence="5">
    <location>
        <begin position="1"/>
        <end position="29"/>
    </location>
</feature>
<keyword evidence="5" id="KW-0732">Signal</keyword>
<dbReference type="Gene3D" id="1.25.40.10">
    <property type="entry name" value="Tetratricopeptide repeat domain"/>
    <property type="match status" value="2"/>
</dbReference>
<keyword evidence="7" id="KW-1185">Reference proteome</keyword>
<name>A0A1D7V3L3_9LEPT</name>
<dbReference type="GO" id="GO:0046813">
    <property type="term" value="P:receptor-mediated virion attachment to host cell"/>
    <property type="evidence" value="ECO:0007669"/>
    <property type="project" value="TreeGrafter"/>
</dbReference>
<dbReference type="OrthoDB" id="341977at2"/>
<dbReference type="KEGG" id="laj:A0128_20660"/>
<keyword evidence="1" id="KW-0677">Repeat</keyword>
<evidence type="ECO:0000313" key="7">
    <source>
        <dbReference type="Proteomes" id="UP000094197"/>
    </source>
</evidence>
<dbReference type="InterPro" id="IPR019734">
    <property type="entry name" value="TPR_rpt"/>
</dbReference>
<proteinExistence type="predicted"/>
<evidence type="ECO:0000256" key="1">
    <source>
        <dbReference type="ARBA" id="ARBA00022737"/>
    </source>
</evidence>
<evidence type="ECO:0000256" key="4">
    <source>
        <dbReference type="SAM" id="MobiDB-lite"/>
    </source>
</evidence>
<protein>
    <submittedName>
        <fullName evidence="6">Uncharacterized protein</fullName>
    </submittedName>
</protein>
<dbReference type="PROSITE" id="PS50005">
    <property type="entry name" value="TPR"/>
    <property type="match status" value="2"/>
</dbReference>
<feature type="repeat" description="TPR" evidence="3">
    <location>
        <begin position="111"/>
        <end position="144"/>
    </location>
</feature>
<evidence type="ECO:0000256" key="5">
    <source>
        <dbReference type="SAM" id="SignalP"/>
    </source>
</evidence>
<evidence type="ECO:0000313" key="6">
    <source>
        <dbReference type="EMBL" id="AOP36426.1"/>
    </source>
</evidence>
<dbReference type="PROSITE" id="PS51257">
    <property type="entry name" value="PROKAR_LIPOPROTEIN"/>
    <property type="match status" value="1"/>
</dbReference>
<evidence type="ECO:0000256" key="3">
    <source>
        <dbReference type="PROSITE-ProRule" id="PRU00339"/>
    </source>
</evidence>
<dbReference type="PANTHER" id="PTHR44858">
    <property type="entry name" value="TETRATRICOPEPTIDE REPEAT PROTEIN 6"/>
    <property type="match status" value="1"/>
</dbReference>
<dbReference type="PANTHER" id="PTHR44858:SF1">
    <property type="entry name" value="UDP-N-ACETYLGLUCOSAMINE--PEPTIDE N-ACETYLGLUCOSAMINYLTRANSFERASE SPINDLY-RELATED"/>
    <property type="match status" value="1"/>
</dbReference>
<feature type="chain" id="PRO_5009100511" evidence="5">
    <location>
        <begin position="30"/>
        <end position="188"/>
    </location>
</feature>
<dbReference type="RefSeq" id="WP_069609644.1">
    <property type="nucleotide sequence ID" value="NZ_CP015218.1"/>
</dbReference>
<dbReference type="SMART" id="SM00028">
    <property type="entry name" value="TPR"/>
    <property type="match status" value="3"/>
</dbReference>
<dbReference type="GO" id="GO:0009279">
    <property type="term" value="C:cell outer membrane"/>
    <property type="evidence" value="ECO:0007669"/>
    <property type="project" value="TreeGrafter"/>
</dbReference>
<feature type="repeat" description="TPR" evidence="3">
    <location>
        <begin position="43"/>
        <end position="76"/>
    </location>
</feature>
<keyword evidence="2 3" id="KW-0802">TPR repeat</keyword>
<dbReference type="EMBL" id="CP015218">
    <property type="protein sequence ID" value="AOP36426.1"/>
    <property type="molecule type" value="Genomic_DNA"/>
</dbReference>
<dbReference type="Proteomes" id="UP000094197">
    <property type="component" value="Chromosome 2"/>
</dbReference>
<dbReference type="InterPro" id="IPR050498">
    <property type="entry name" value="Ycf3"/>
</dbReference>
<gene>
    <name evidence="6" type="ORF">A0128_20660</name>
</gene>
<organism evidence="6 7">
    <name type="scientific">Leptospira tipperaryensis</name>
    <dbReference type="NCBI Taxonomy" id="2564040"/>
    <lineage>
        <taxon>Bacteria</taxon>
        <taxon>Pseudomonadati</taxon>
        <taxon>Spirochaetota</taxon>
        <taxon>Spirochaetia</taxon>
        <taxon>Leptospirales</taxon>
        <taxon>Leptospiraceae</taxon>
        <taxon>Leptospira</taxon>
    </lineage>
</organism>
<feature type="region of interest" description="Disordered" evidence="4">
    <location>
        <begin position="36"/>
        <end position="56"/>
    </location>
</feature>
<feature type="compositionally biased region" description="Polar residues" evidence="4">
    <location>
        <begin position="44"/>
        <end position="54"/>
    </location>
</feature>
<sequence length="188" mass="21255">MNPFVSRSKLLSKSLFCLTFFLFSSCSSEQEKTEETVSFRESNRNPFQEGNSKFKNGDYPSAIEFYSRDLDANPDNPSSFNNRGLAKSKSGNEEAAIADYNQAIEQKQDYAIAYNNRGFAKIKISDYQGAIEDFTSAIRFKPNYSNAINNRAVANWAIKEKKNACGDWRIAEDLGHREAAKSFAKFCN</sequence>
<accession>A0A1D7V3L3</accession>
<reference evidence="6 7" key="1">
    <citation type="submission" date="2016-04" db="EMBL/GenBank/DDBJ databases">
        <title>Complete genome seqeunce of Leptospira alstonii serovar Room22.</title>
        <authorList>
            <person name="Nally J.E."/>
            <person name="Bayles D.O."/>
            <person name="Hurley D."/>
            <person name="Fanning S."/>
            <person name="McMahon B.J."/>
            <person name="Arent Z."/>
        </authorList>
    </citation>
    <scope>NUCLEOTIDE SEQUENCE [LARGE SCALE GENOMIC DNA]</scope>
    <source>
        <strain evidence="6 7">GWTS #1</strain>
    </source>
</reference>
<dbReference type="SUPFAM" id="SSF48452">
    <property type="entry name" value="TPR-like"/>
    <property type="match status" value="1"/>
</dbReference>
<dbReference type="AlphaFoldDB" id="A0A1D7V3L3"/>
<evidence type="ECO:0000256" key="2">
    <source>
        <dbReference type="ARBA" id="ARBA00022803"/>
    </source>
</evidence>
<dbReference type="InterPro" id="IPR011990">
    <property type="entry name" value="TPR-like_helical_dom_sf"/>
</dbReference>